<sequence>MSEREDQTKFAFKKAVALKYDPSQLDAPKVAAKGQGLLADKILEMAKENGIPIQEDPALVEVLSKLDLDQQIPPELYNLVAEILTFIYRSDKLAERGGNPL</sequence>
<dbReference type="PRINTS" id="PR00950">
    <property type="entry name" value="TYPE3IMSPROT"/>
</dbReference>
<dbReference type="SUPFAM" id="SSF160544">
    <property type="entry name" value="EscU C-terminal domain-like"/>
    <property type="match status" value="1"/>
</dbReference>
<keyword evidence="1" id="KW-0966">Cell projection</keyword>
<dbReference type="Proteomes" id="UP001519272">
    <property type="component" value="Unassembled WGS sequence"/>
</dbReference>
<keyword evidence="2" id="KW-1185">Reference proteome</keyword>
<name>A0ABS4FNP5_9BACL</name>
<protein>
    <submittedName>
        <fullName evidence="1">Flagellar biosynthesis protein</fullName>
    </submittedName>
</protein>
<comment type="caution">
    <text evidence="1">The sequence shown here is derived from an EMBL/GenBank/DDBJ whole genome shotgun (WGS) entry which is preliminary data.</text>
</comment>
<accession>A0ABS4FNP5</accession>
<dbReference type="InterPro" id="IPR006135">
    <property type="entry name" value="T3SS_substrate_exporter"/>
</dbReference>
<dbReference type="Pfam" id="PF01312">
    <property type="entry name" value="Bac_export_2"/>
    <property type="match status" value="1"/>
</dbReference>
<evidence type="ECO:0000313" key="1">
    <source>
        <dbReference type="EMBL" id="MBP1904205.1"/>
    </source>
</evidence>
<reference evidence="1 2" key="1">
    <citation type="submission" date="2021-03" db="EMBL/GenBank/DDBJ databases">
        <title>Genomic Encyclopedia of Type Strains, Phase IV (KMG-IV): sequencing the most valuable type-strain genomes for metagenomic binning, comparative biology and taxonomic classification.</title>
        <authorList>
            <person name="Goeker M."/>
        </authorList>
    </citation>
    <scope>NUCLEOTIDE SEQUENCE [LARGE SCALE GENOMIC DNA]</scope>
    <source>
        <strain evidence="1 2">DSM 14349</strain>
    </source>
</reference>
<keyword evidence="1" id="KW-0282">Flagellum</keyword>
<keyword evidence="1" id="KW-0969">Cilium</keyword>
<dbReference type="Gene3D" id="3.40.1690.10">
    <property type="entry name" value="secretion proteins EscU"/>
    <property type="match status" value="1"/>
</dbReference>
<dbReference type="InterPro" id="IPR029025">
    <property type="entry name" value="T3SS_substrate_exporter_C"/>
</dbReference>
<dbReference type="PANTHER" id="PTHR30531">
    <property type="entry name" value="FLAGELLAR BIOSYNTHETIC PROTEIN FLHB"/>
    <property type="match status" value="1"/>
</dbReference>
<proteinExistence type="predicted"/>
<dbReference type="EMBL" id="JAGGKG010000002">
    <property type="protein sequence ID" value="MBP1904205.1"/>
    <property type="molecule type" value="Genomic_DNA"/>
</dbReference>
<gene>
    <name evidence="1" type="ORF">J2Z32_000822</name>
</gene>
<evidence type="ECO:0000313" key="2">
    <source>
        <dbReference type="Proteomes" id="UP001519272"/>
    </source>
</evidence>
<organism evidence="1 2">
    <name type="scientific">Paenibacillus turicensis</name>
    <dbReference type="NCBI Taxonomy" id="160487"/>
    <lineage>
        <taxon>Bacteria</taxon>
        <taxon>Bacillati</taxon>
        <taxon>Bacillota</taxon>
        <taxon>Bacilli</taxon>
        <taxon>Bacillales</taxon>
        <taxon>Paenibacillaceae</taxon>
        <taxon>Paenibacillus</taxon>
    </lineage>
</organism>
<dbReference type="PANTHER" id="PTHR30531:SF12">
    <property type="entry name" value="FLAGELLAR BIOSYNTHETIC PROTEIN FLHB"/>
    <property type="match status" value="1"/>
</dbReference>
<dbReference type="RefSeq" id="WP_210087870.1">
    <property type="nucleotide sequence ID" value="NZ_JAGGKG010000002.1"/>
</dbReference>